<comment type="caution">
    <text evidence="2">The sequence shown here is derived from an EMBL/GenBank/DDBJ whole genome shotgun (WGS) entry which is preliminary data.</text>
</comment>
<dbReference type="Proteomes" id="UP001642409">
    <property type="component" value="Unassembled WGS sequence"/>
</dbReference>
<keyword evidence="1" id="KW-1133">Transmembrane helix</keyword>
<accession>A0ABP1HWJ7</accession>
<feature type="transmembrane region" description="Helical" evidence="1">
    <location>
        <begin position="81"/>
        <end position="100"/>
    </location>
</feature>
<sequence>MFQVAQEKVINNILIINKSPIFKYFKGMFSYKYLILRVVFGSILICSCFVISGLFSVQFDIRRDTFSTLGSWTSTNNPKCWYMFSIGLIISFIVVLPLISYQHQRIVYVNKILSFTVAICLLCGCISFIVIAFFPIVYQPIVPNGIVQFATIHKIFASSGCVLLLIGYFVLFSMLIIDQCKKKQIFGLAFKIALSLLITFFIIAVIVNITWCVMYPMKYKRDNSIGKSNEASAFTIFSFALWENLEYIQYLFSFQYHRLCSQQELTENIHFKAQVKSQFRIQIKFNCTRNFLRSGINSQQRGK</sequence>
<gene>
    <name evidence="2" type="ORF">HINF_LOCUS17971</name>
</gene>
<keyword evidence="1" id="KW-0812">Transmembrane</keyword>
<evidence type="ECO:0000256" key="1">
    <source>
        <dbReference type="SAM" id="Phobius"/>
    </source>
</evidence>
<feature type="transmembrane region" description="Helical" evidence="1">
    <location>
        <begin position="112"/>
        <end position="135"/>
    </location>
</feature>
<dbReference type="EMBL" id="CAXDID020000045">
    <property type="protein sequence ID" value="CAL6002536.1"/>
    <property type="molecule type" value="Genomic_DNA"/>
</dbReference>
<protein>
    <submittedName>
        <fullName evidence="2">Uncharacterized protein</fullName>
    </submittedName>
</protein>
<feature type="transmembrane region" description="Helical" evidence="1">
    <location>
        <begin position="155"/>
        <end position="176"/>
    </location>
</feature>
<reference evidence="2 3" key="1">
    <citation type="submission" date="2024-07" db="EMBL/GenBank/DDBJ databases">
        <authorList>
            <person name="Akdeniz Z."/>
        </authorList>
    </citation>
    <scope>NUCLEOTIDE SEQUENCE [LARGE SCALE GENOMIC DNA]</scope>
</reference>
<keyword evidence="1" id="KW-0472">Membrane</keyword>
<proteinExistence type="predicted"/>
<evidence type="ECO:0000313" key="2">
    <source>
        <dbReference type="EMBL" id="CAL6002536.1"/>
    </source>
</evidence>
<keyword evidence="3" id="KW-1185">Reference proteome</keyword>
<organism evidence="2 3">
    <name type="scientific">Hexamita inflata</name>
    <dbReference type="NCBI Taxonomy" id="28002"/>
    <lineage>
        <taxon>Eukaryota</taxon>
        <taxon>Metamonada</taxon>
        <taxon>Diplomonadida</taxon>
        <taxon>Hexamitidae</taxon>
        <taxon>Hexamitinae</taxon>
        <taxon>Hexamita</taxon>
    </lineage>
</organism>
<evidence type="ECO:0000313" key="3">
    <source>
        <dbReference type="Proteomes" id="UP001642409"/>
    </source>
</evidence>
<feature type="transmembrane region" description="Helical" evidence="1">
    <location>
        <begin position="188"/>
        <end position="211"/>
    </location>
</feature>
<feature type="transmembrane region" description="Helical" evidence="1">
    <location>
        <begin position="34"/>
        <end position="61"/>
    </location>
</feature>
<name>A0ABP1HWJ7_9EUKA</name>